<dbReference type="EMBL" id="CP019480">
    <property type="protein sequence ID" value="UQC89178.1"/>
    <property type="molecule type" value="Genomic_DNA"/>
</dbReference>
<keyword evidence="3" id="KW-1185">Reference proteome</keyword>
<feature type="region of interest" description="Disordered" evidence="1">
    <location>
        <begin position="35"/>
        <end position="80"/>
    </location>
</feature>
<name>A0A9Q8T5A7_9PEZI</name>
<reference evidence="2" key="1">
    <citation type="journal article" date="2021" name="Mol. Plant Microbe Interact.">
        <title>Complete Genome Sequence of the Plant-Pathogenic Fungus Colletotrichum lupini.</title>
        <authorList>
            <person name="Baroncelli R."/>
            <person name="Pensec F."/>
            <person name="Da Lio D."/>
            <person name="Boufleur T."/>
            <person name="Vicente I."/>
            <person name="Sarrocco S."/>
            <person name="Picot A."/>
            <person name="Baraldi E."/>
            <person name="Sukno S."/>
            <person name="Thon M."/>
            <person name="Le Floch G."/>
        </authorList>
    </citation>
    <scope>NUCLEOTIDE SEQUENCE</scope>
    <source>
        <strain evidence="2">IMI 504893</strain>
    </source>
</reference>
<sequence length="94" mass="10442">MALTEKPSQPNAVKIKSNFQQPYLLETSHFAFPSTSKSSQISSAQKPYKPSQKRTNHSNAEIQMSVPYSPLPARDPASDRIVSHRPAACIPVYE</sequence>
<evidence type="ECO:0000313" key="2">
    <source>
        <dbReference type="EMBL" id="UQC89178.1"/>
    </source>
</evidence>
<proteinExistence type="predicted"/>
<dbReference type="KEGG" id="clup:CLUP02_14706"/>
<evidence type="ECO:0000313" key="3">
    <source>
        <dbReference type="Proteomes" id="UP000830671"/>
    </source>
</evidence>
<organism evidence="2 3">
    <name type="scientific">Colletotrichum lupini</name>
    <dbReference type="NCBI Taxonomy" id="145971"/>
    <lineage>
        <taxon>Eukaryota</taxon>
        <taxon>Fungi</taxon>
        <taxon>Dikarya</taxon>
        <taxon>Ascomycota</taxon>
        <taxon>Pezizomycotina</taxon>
        <taxon>Sordariomycetes</taxon>
        <taxon>Hypocreomycetidae</taxon>
        <taxon>Glomerellales</taxon>
        <taxon>Glomerellaceae</taxon>
        <taxon>Colletotrichum</taxon>
        <taxon>Colletotrichum acutatum species complex</taxon>
    </lineage>
</organism>
<dbReference type="AlphaFoldDB" id="A0A9Q8T5A7"/>
<accession>A0A9Q8T5A7</accession>
<evidence type="ECO:0000256" key="1">
    <source>
        <dbReference type="SAM" id="MobiDB-lite"/>
    </source>
</evidence>
<gene>
    <name evidence="2" type="ORF">CLUP02_14706</name>
</gene>
<dbReference type="Proteomes" id="UP000830671">
    <property type="component" value="Chromosome 8"/>
</dbReference>
<dbReference type="GeneID" id="73348643"/>
<dbReference type="RefSeq" id="XP_049150779.1">
    <property type="nucleotide sequence ID" value="XM_049293633.1"/>
</dbReference>
<protein>
    <submittedName>
        <fullName evidence="2">Uncharacterized protein</fullName>
    </submittedName>
</protein>